<dbReference type="RefSeq" id="WP_284204638.1">
    <property type="nucleotide sequence ID" value="NZ_BSPQ01000013.1"/>
</dbReference>
<name>A0ABQ6E286_9GAMM</name>
<evidence type="ECO:0000313" key="2">
    <source>
        <dbReference type="EMBL" id="GLS91526.1"/>
    </source>
</evidence>
<proteinExistence type="predicted"/>
<keyword evidence="3" id="KW-1185">Reference proteome</keyword>
<dbReference type="Proteomes" id="UP001157353">
    <property type="component" value="Unassembled WGS sequence"/>
</dbReference>
<dbReference type="Pfam" id="PF03961">
    <property type="entry name" value="FapA"/>
    <property type="match status" value="1"/>
</dbReference>
<gene>
    <name evidence="2" type="ORF">GCM10007916_25950</name>
</gene>
<organism evidence="2 3">
    <name type="scientific">Psychromonas marina</name>
    <dbReference type="NCBI Taxonomy" id="88364"/>
    <lineage>
        <taxon>Bacteria</taxon>
        <taxon>Pseudomonadati</taxon>
        <taxon>Pseudomonadota</taxon>
        <taxon>Gammaproteobacteria</taxon>
        <taxon>Alteromonadales</taxon>
        <taxon>Psychromonadaceae</taxon>
        <taxon>Psychromonas</taxon>
    </lineage>
</organism>
<reference evidence="3" key="1">
    <citation type="journal article" date="2019" name="Int. J. Syst. Evol. Microbiol.">
        <title>The Global Catalogue of Microorganisms (GCM) 10K type strain sequencing project: providing services to taxonomists for standard genome sequencing and annotation.</title>
        <authorList>
            <consortium name="The Broad Institute Genomics Platform"/>
            <consortium name="The Broad Institute Genome Sequencing Center for Infectious Disease"/>
            <person name="Wu L."/>
            <person name="Ma J."/>
        </authorList>
    </citation>
    <scope>NUCLEOTIDE SEQUENCE [LARGE SCALE GENOMIC DNA]</scope>
    <source>
        <strain evidence="3">NBRC 103166</strain>
    </source>
</reference>
<dbReference type="PANTHER" id="PTHR38032:SF1">
    <property type="entry name" value="RNA-BINDING PROTEIN KHPB N-TERMINAL DOMAIN-CONTAINING PROTEIN"/>
    <property type="match status" value="1"/>
</dbReference>
<dbReference type="Pfam" id="PF20250">
    <property type="entry name" value="FapA_N"/>
    <property type="match status" value="1"/>
</dbReference>
<dbReference type="InterPro" id="IPR046865">
    <property type="entry name" value="FapA_b_solenoid"/>
</dbReference>
<evidence type="ECO:0000313" key="3">
    <source>
        <dbReference type="Proteomes" id="UP001157353"/>
    </source>
</evidence>
<accession>A0ABQ6E286</accession>
<dbReference type="EMBL" id="BSPQ01000013">
    <property type="protein sequence ID" value="GLS91526.1"/>
    <property type="molecule type" value="Genomic_DNA"/>
</dbReference>
<evidence type="ECO:0000259" key="1">
    <source>
        <dbReference type="Pfam" id="PF20250"/>
    </source>
</evidence>
<comment type="caution">
    <text evidence="2">The sequence shown here is derived from an EMBL/GenBank/DDBJ whole genome shotgun (WGS) entry which is preliminary data.</text>
</comment>
<feature type="domain" description="Flagellar Assembly Protein A N-terminal region" evidence="1">
    <location>
        <begin position="92"/>
        <end position="269"/>
    </location>
</feature>
<dbReference type="InterPro" id="IPR046866">
    <property type="entry name" value="FapA_N"/>
</dbReference>
<dbReference type="InterPro" id="IPR036145">
    <property type="entry name" value="MinC_C_sf"/>
</dbReference>
<dbReference type="InterPro" id="IPR005646">
    <property type="entry name" value="FapA"/>
</dbReference>
<protein>
    <recommendedName>
        <fullName evidence="1">Flagellar Assembly Protein A N-terminal region domain-containing protein</fullName>
    </recommendedName>
</protein>
<sequence>METKQPLSTKLLHFSADNNELFILIKPVDGEITVQTLTSLLQSTNYRTLKVNVAGVQQAVQSFTHLAEKNKNKQINDAESIAIARRLHGQLTINVDPLKMAAKAVITSAYGGLPVTQQQLKQQMIDLGIIKGIIDKNINVLIETAQQAKPGSSFQATIAKGIHPIHGKDAMFKRLVETPRERLLKPQKNKDGSVDMRNLGQLITVKPGTKLMQKIPYTEGRDGLTITGEVMPHNKGKNLQLEIGENTTISEQDDNLLISTLSGIPKILNNGMKVDDVLVVNNVDVGYGHVNYEGSVIIQGDVCDGMKVKASGDITIAGFVESSQLACGGDLIVGKGIIGHKVEEGNNSYSCEVSADGSVTAHFSQYARITAGTEVNVKKQLLHCHVSSKGDINVFDESGNKGTILGGVLSTHGSIHAVSLGASAGSKTQIDLIGHYPNLMDQKQKINTCIQSDQLKLEKLIEAQRKVDILPNGEKKQSLDARLMLTKEEVKQHIIELTANLDNNKGELQQYFERAQVIVQKEMFNDVYINIGKDKFRSARNYGPTKVSIKEYKISTEPYKK</sequence>
<dbReference type="SUPFAM" id="SSF63848">
    <property type="entry name" value="Cell-division inhibitor MinC, C-terminal domain"/>
    <property type="match status" value="1"/>
</dbReference>
<dbReference type="PANTHER" id="PTHR38032">
    <property type="entry name" value="POLYMERASE-RELATED"/>
    <property type="match status" value="1"/>
</dbReference>